<sequence length="606" mass="69700">MKSYLLLSLVCLPQVLFAEKKPNILWIVTDDQRADALECWNLAKTGNKESKLGYVCSPYINKLASEGVLFTSAFCNSPLSGPSRASMHTGMYPHHTGMFNFQLKHNEHDRAQPMIPELMREAGYSTSAFGKLGYYIYRYAPKMTFTYPDSHYEQMISERKIEATRIADFTWPNEGKANTGVKKEVWFYPDRRSVSYDICGKDVQDTPENKAIREKFYREQEVLTRSNGEIIGGASTMPTEKTEDGRILEVFSEYLQNANSSYKSIVGTQMQGPDTDKPQFIHLGFHFPHTPVMPSKEYRDKFAGREYKIPVFEQWEYNKMSPQVQAWHRQFSIFSLTPEQMQQHVRDYYAFCAMGDELIGKAVERFKLYCEANEQPYLIVLVCGDHGWHLGEQGSIFKMSGFLKSNETAMIVVSSDKKKFPAGKVVPDFAEYVDLAPTFYSAAGYNLDDKRFDFLDGRDLYLTANKKIKSRDYVIAEVQTVGGNRALIRTKDFSFSMRSRKEAAVPTIKSIKNLNVKWALECTPEEAEMGLYDLRIDPMERNNVAYDESYRKLSEWFRNKLGNIVLGDDRMDVVWTEKNLYNLSSFARGSDDKVIEIPDKIIPKIK</sequence>
<dbReference type="EMBL" id="JAIWYE010000012">
    <property type="protein sequence ID" value="MCA4703103.1"/>
    <property type="molecule type" value="Genomic_DNA"/>
</dbReference>
<dbReference type="Proteomes" id="UP000434604">
    <property type="component" value="Unassembled WGS sequence"/>
</dbReference>
<keyword evidence="2 5" id="KW-0378">Hydrolase</keyword>
<reference evidence="6" key="2">
    <citation type="submission" date="2023-08" db="EMBL/GenBank/DDBJ databases">
        <title>Mucin Metabolism Genes Underlie the Key Renovations of Bacteroides xylanisolvens Genomes in Captive Great Apes.</title>
        <authorList>
            <person name="Nishida A.H."/>
        </authorList>
    </citation>
    <scope>NUCLEOTIDE SEQUENCE</scope>
    <source>
        <strain evidence="6">P13.H9</strain>
    </source>
</reference>
<proteinExistence type="predicted"/>
<comment type="caution">
    <text evidence="5">The sequence shown here is derived from an EMBL/GenBank/DDBJ whole genome shotgun (WGS) entry which is preliminary data.</text>
</comment>
<dbReference type="Gene3D" id="3.40.720.10">
    <property type="entry name" value="Alkaline Phosphatase, subunit A"/>
    <property type="match status" value="1"/>
</dbReference>
<keyword evidence="5" id="KW-0808">Transferase</keyword>
<accession>A0A7J5Q0C2</accession>
<dbReference type="GO" id="GO:0008484">
    <property type="term" value="F:sulfuric ester hydrolase activity"/>
    <property type="evidence" value="ECO:0007669"/>
    <property type="project" value="TreeGrafter"/>
</dbReference>
<evidence type="ECO:0000256" key="3">
    <source>
        <dbReference type="PIRSR" id="PIRSR600917-52"/>
    </source>
</evidence>
<dbReference type="Pfam" id="PF00884">
    <property type="entry name" value="Sulfatase"/>
    <property type="match status" value="1"/>
</dbReference>
<dbReference type="Proteomes" id="UP001198461">
    <property type="component" value="Unassembled WGS sequence"/>
</dbReference>
<comment type="PTM">
    <text evidence="3">The conversion to 3-oxoalanine (also known as C-formylglycine, FGly), of a serine or cysteine residue in prokaryotes and of a cysteine residue in eukaryotes, is critical for catalytic activity.</text>
</comment>
<dbReference type="EMBL" id="WDED01000006">
    <property type="protein sequence ID" value="KAB6149040.1"/>
    <property type="molecule type" value="Genomic_DNA"/>
</dbReference>
<feature type="modified residue" description="3-oxoalanine (Ser)" evidence="3">
    <location>
        <position position="80"/>
    </location>
</feature>
<dbReference type="InterPro" id="IPR017850">
    <property type="entry name" value="Alkaline_phosphatase_core_sf"/>
</dbReference>
<organism evidence="5 7">
    <name type="scientific">Bacteroides xylanisolvens</name>
    <dbReference type="NCBI Taxonomy" id="371601"/>
    <lineage>
        <taxon>Bacteria</taxon>
        <taxon>Pseudomonadati</taxon>
        <taxon>Bacteroidota</taxon>
        <taxon>Bacteroidia</taxon>
        <taxon>Bacteroidales</taxon>
        <taxon>Bacteroidaceae</taxon>
        <taxon>Bacteroides</taxon>
    </lineage>
</organism>
<evidence type="ECO:0000256" key="2">
    <source>
        <dbReference type="ARBA" id="ARBA00022801"/>
    </source>
</evidence>
<dbReference type="SUPFAM" id="SSF53649">
    <property type="entry name" value="Alkaline phosphatase-like"/>
    <property type="match status" value="1"/>
</dbReference>
<dbReference type="PANTHER" id="PTHR45953">
    <property type="entry name" value="IDURONATE 2-SULFATASE"/>
    <property type="match status" value="1"/>
</dbReference>
<dbReference type="CDD" id="cd16153">
    <property type="entry name" value="sulfatase_like"/>
    <property type="match status" value="1"/>
</dbReference>
<dbReference type="GO" id="GO:0046872">
    <property type="term" value="F:metal ion binding"/>
    <property type="evidence" value="ECO:0007669"/>
    <property type="project" value="UniProtKB-KW"/>
</dbReference>
<reference evidence="5 7" key="1">
    <citation type="journal article" date="2019" name="Nat. Med.">
        <title>A library of human gut bacterial isolates paired with longitudinal multiomics data enables mechanistic microbiome research.</title>
        <authorList>
            <person name="Poyet M."/>
            <person name="Groussin M."/>
            <person name="Gibbons S.M."/>
            <person name="Avila-Pacheco J."/>
            <person name="Jiang X."/>
            <person name="Kearney S.M."/>
            <person name="Perrotta A.R."/>
            <person name="Berdy B."/>
            <person name="Zhao S."/>
            <person name="Lieberman T.D."/>
            <person name="Swanson P.K."/>
            <person name="Smith M."/>
            <person name="Roesemann S."/>
            <person name="Alexander J.E."/>
            <person name="Rich S.A."/>
            <person name="Livny J."/>
            <person name="Vlamakis H."/>
            <person name="Clish C."/>
            <person name="Bullock K."/>
            <person name="Deik A."/>
            <person name="Scott J."/>
            <person name="Pierce K.A."/>
            <person name="Xavier R.J."/>
            <person name="Alm E.J."/>
        </authorList>
    </citation>
    <scope>NUCLEOTIDE SEQUENCE [LARGE SCALE GENOMIC DNA]</scope>
    <source>
        <strain evidence="5 7">BIOML-A58</strain>
    </source>
</reference>
<dbReference type="AlphaFoldDB" id="A0A7J5Q0C2"/>
<evidence type="ECO:0000313" key="7">
    <source>
        <dbReference type="Proteomes" id="UP000434604"/>
    </source>
</evidence>
<evidence type="ECO:0000313" key="6">
    <source>
        <dbReference type="EMBL" id="MCA4703103.1"/>
    </source>
</evidence>
<dbReference type="PANTHER" id="PTHR45953:SF1">
    <property type="entry name" value="IDURONATE 2-SULFATASE"/>
    <property type="match status" value="1"/>
</dbReference>
<name>A0A7J5Q0C2_9BACE</name>
<evidence type="ECO:0000313" key="5">
    <source>
        <dbReference type="EMBL" id="KAB6149040.1"/>
    </source>
</evidence>
<dbReference type="GO" id="GO:0016740">
    <property type="term" value="F:transferase activity"/>
    <property type="evidence" value="ECO:0007669"/>
    <property type="project" value="UniProtKB-KW"/>
</dbReference>
<keyword evidence="1" id="KW-0479">Metal-binding</keyword>
<gene>
    <name evidence="5" type="ORF">GA398_05890</name>
    <name evidence="6" type="ORF">LD004_05680</name>
</gene>
<evidence type="ECO:0000259" key="4">
    <source>
        <dbReference type="Pfam" id="PF00884"/>
    </source>
</evidence>
<protein>
    <submittedName>
        <fullName evidence="5">Sulfatase-like hydrolase/transferase</fullName>
    </submittedName>
</protein>
<evidence type="ECO:0000256" key="1">
    <source>
        <dbReference type="ARBA" id="ARBA00022723"/>
    </source>
</evidence>
<feature type="domain" description="Sulfatase N-terminal" evidence="4">
    <location>
        <begin position="22"/>
        <end position="445"/>
    </location>
</feature>
<dbReference type="GO" id="GO:0005737">
    <property type="term" value="C:cytoplasm"/>
    <property type="evidence" value="ECO:0007669"/>
    <property type="project" value="TreeGrafter"/>
</dbReference>
<dbReference type="InterPro" id="IPR000917">
    <property type="entry name" value="Sulfatase_N"/>
</dbReference>
<dbReference type="RefSeq" id="WP_151934348.1">
    <property type="nucleotide sequence ID" value="NZ_JAIWXB010000011.1"/>
</dbReference>